<sequence>MTRVRASKAWLINGALVVLLAGAGFGIYQAFTPATNTAQAQTRSTPVRRATVTETVSAAGTIASSYTGAANFATAGKVTSIDVKVGDVVSAGQKLATIDSTQAAKQLQVAKANLAVAQDNLDAAENAENTPATGQNNQNSQNSAQSAANNVTSAQAKLDQAELDVQTAQTALDNTTLYAPGAGTVTAINGAVGQQSSGGSSNGGSAQSSSGGSGQGGQGSSNSAASSSSSSSSSSGFITITNMTGLVVNTSVAEIDVSKVKTGQKATVTLNALPDKPIQATVASINLTPTTSGSVVSYGAQLTLTDPPDGLRPGQSASVVITVASAENALSVPAPAVQTVGSTNLVTVQENGRNVTRQVQVGLRGESTVQITSGLTEGENVVLTGTATTGTGTGRTGTGGTGGFPGGGTGGFPGGGQRGTGAGGGFGGRG</sequence>
<feature type="domain" description="YknX-like beta-barrel" evidence="6">
    <location>
        <begin position="246"/>
        <end position="321"/>
    </location>
</feature>
<keyword evidence="2" id="KW-0175">Coiled coil</keyword>
<evidence type="ECO:0000259" key="5">
    <source>
        <dbReference type="Pfam" id="PF25975"/>
    </source>
</evidence>
<dbReference type="SUPFAM" id="SSF111369">
    <property type="entry name" value="HlyD-like secretion proteins"/>
    <property type="match status" value="1"/>
</dbReference>
<protein>
    <submittedName>
        <fullName evidence="7">Membrane fusion protein, macrolide-specific efflux system</fullName>
    </submittedName>
</protein>
<dbReference type="Gene3D" id="2.40.50.100">
    <property type="match status" value="1"/>
</dbReference>
<evidence type="ECO:0000256" key="1">
    <source>
        <dbReference type="ARBA" id="ARBA00004196"/>
    </source>
</evidence>
<dbReference type="Pfam" id="PF25975">
    <property type="entry name" value="CzcB_C"/>
    <property type="match status" value="1"/>
</dbReference>
<feature type="compositionally biased region" description="Low complexity" evidence="3">
    <location>
        <begin position="193"/>
        <end position="210"/>
    </location>
</feature>
<organism evidence="7 8">
    <name type="scientific">Amycolatopsis australiensis</name>
    <dbReference type="NCBI Taxonomy" id="546364"/>
    <lineage>
        <taxon>Bacteria</taxon>
        <taxon>Bacillati</taxon>
        <taxon>Actinomycetota</taxon>
        <taxon>Actinomycetes</taxon>
        <taxon>Pseudonocardiales</taxon>
        <taxon>Pseudonocardiaceae</taxon>
        <taxon>Amycolatopsis</taxon>
    </lineage>
</organism>
<dbReference type="Proteomes" id="UP000182740">
    <property type="component" value="Unassembled WGS sequence"/>
</dbReference>
<dbReference type="AlphaFoldDB" id="A0A1K1PKW8"/>
<evidence type="ECO:0000313" key="7">
    <source>
        <dbReference type="EMBL" id="SFW48263.1"/>
    </source>
</evidence>
<feature type="compositionally biased region" description="Low complexity" evidence="3">
    <location>
        <begin position="135"/>
        <end position="155"/>
    </location>
</feature>
<dbReference type="InterPro" id="IPR058647">
    <property type="entry name" value="BSH_CzcB-like"/>
</dbReference>
<dbReference type="EMBL" id="FPJG01000006">
    <property type="protein sequence ID" value="SFW48263.1"/>
    <property type="molecule type" value="Genomic_DNA"/>
</dbReference>
<comment type="subcellular location">
    <subcellularLocation>
        <location evidence="1">Cell envelope</location>
    </subcellularLocation>
</comment>
<feature type="region of interest" description="Disordered" evidence="3">
    <location>
        <begin position="127"/>
        <end position="155"/>
    </location>
</feature>
<evidence type="ECO:0000313" key="8">
    <source>
        <dbReference type="Proteomes" id="UP000182740"/>
    </source>
</evidence>
<dbReference type="PANTHER" id="PTHR32347">
    <property type="entry name" value="EFFLUX SYSTEM COMPONENT YKNX-RELATED"/>
    <property type="match status" value="1"/>
</dbReference>
<name>A0A1K1PKW8_9PSEU</name>
<dbReference type="InterPro" id="IPR058649">
    <property type="entry name" value="CzcB_C"/>
</dbReference>
<dbReference type="Gene3D" id="2.40.420.20">
    <property type="match status" value="1"/>
</dbReference>
<dbReference type="InterPro" id="IPR058636">
    <property type="entry name" value="Beta-barrel_YknX"/>
</dbReference>
<dbReference type="Pfam" id="PF25990">
    <property type="entry name" value="Beta-barrel_YknX"/>
    <property type="match status" value="1"/>
</dbReference>
<feature type="region of interest" description="Disordered" evidence="3">
    <location>
        <begin position="407"/>
        <end position="430"/>
    </location>
</feature>
<dbReference type="Gene3D" id="1.10.287.470">
    <property type="entry name" value="Helix hairpin bin"/>
    <property type="match status" value="1"/>
</dbReference>
<reference evidence="8" key="1">
    <citation type="submission" date="2016-11" db="EMBL/GenBank/DDBJ databases">
        <authorList>
            <person name="Varghese N."/>
            <person name="Submissions S."/>
        </authorList>
    </citation>
    <scope>NUCLEOTIDE SEQUENCE [LARGE SCALE GENOMIC DNA]</scope>
    <source>
        <strain evidence="8">DSM 44671</strain>
    </source>
</reference>
<dbReference type="InterPro" id="IPR050465">
    <property type="entry name" value="UPF0194_transport"/>
</dbReference>
<dbReference type="RefSeq" id="WP_072474902.1">
    <property type="nucleotide sequence ID" value="NZ_FPJG01000006.1"/>
</dbReference>
<feature type="compositionally biased region" description="Low complexity" evidence="3">
    <location>
        <begin position="220"/>
        <end position="234"/>
    </location>
</feature>
<evidence type="ECO:0000259" key="6">
    <source>
        <dbReference type="Pfam" id="PF25990"/>
    </source>
</evidence>
<proteinExistence type="predicted"/>
<feature type="domain" description="CzcB-like C-terminal circularly permuted SH3-like" evidence="5">
    <location>
        <begin position="331"/>
        <end position="386"/>
    </location>
</feature>
<dbReference type="GO" id="GO:0030313">
    <property type="term" value="C:cell envelope"/>
    <property type="evidence" value="ECO:0007669"/>
    <property type="project" value="UniProtKB-SubCell"/>
</dbReference>
<evidence type="ECO:0000256" key="3">
    <source>
        <dbReference type="SAM" id="MobiDB-lite"/>
    </source>
</evidence>
<accession>A0A1K1PKW8</accession>
<dbReference type="Pfam" id="PF25973">
    <property type="entry name" value="BSH_CzcB"/>
    <property type="match status" value="1"/>
</dbReference>
<dbReference type="STRING" id="546364.SAMN04489730_0727"/>
<keyword evidence="8" id="KW-1185">Reference proteome</keyword>
<dbReference type="Gene3D" id="2.40.30.170">
    <property type="match status" value="1"/>
</dbReference>
<feature type="domain" description="CzcB-like barrel-sandwich hybrid" evidence="4">
    <location>
        <begin position="74"/>
        <end position="194"/>
    </location>
</feature>
<feature type="region of interest" description="Disordered" evidence="3">
    <location>
        <begin position="193"/>
        <end position="234"/>
    </location>
</feature>
<gene>
    <name evidence="7" type="ORF">SAMN04489730_0727</name>
</gene>
<evidence type="ECO:0000256" key="2">
    <source>
        <dbReference type="ARBA" id="ARBA00023054"/>
    </source>
</evidence>
<evidence type="ECO:0000259" key="4">
    <source>
        <dbReference type="Pfam" id="PF25973"/>
    </source>
</evidence>
<dbReference type="OrthoDB" id="4932908at2"/>
<dbReference type="PANTHER" id="PTHR32347:SF23">
    <property type="entry name" value="BLL5650 PROTEIN"/>
    <property type="match status" value="1"/>
</dbReference>